<proteinExistence type="predicted"/>
<evidence type="ECO:0000313" key="2">
    <source>
        <dbReference type="EMBL" id="PWU48370.1"/>
    </source>
</evidence>
<accession>A0A317K5Y3</accession>
<feature type="domain" description="Carboxymuconolactone decarboxylase-like" evidence="1">
    <location>
        <begin position="58"/>
        <end position="137"/>
    </location>
</feature>
<name>A0A317K5Y3_9ACTN</name>
<gene>
    <name evidence="2" type="ORF">DLJ46_12140</name>
</gene>
<dbReference type="Pfam" id="PF02627">
    <property type="entry name" value="CMD"/>
    <property type="match status" value="1"/>
</dbReference>
<dbReference type="Proteomes" id="UP000245683">
    <property type="component" value="Unassembled WGS sequence"/>
</dbReference>
<comment type="caution">
    <text evidence="2">The sequence shown here is derived from an EMBL/GenBank/DDBJ whole genome shotgun (WGS) entry which is preliminary data.</text>
</comment>
<evidence type="ECO:0000259" key="1">
    <source>
        <dbReference type="Pfam" id="PF02627"/>
    </source>
</evidence>
<dbReference type="EMBL" id="QGSV01000162">
    <property type="protein sequence ID" value="PWU48370.1"/>
    <property type="molecule type" value="Genomic_DNA"/>
</dbReference>
<dbReference type="GO" id="GO:0051920">
    <property type="term" value="F:peroxiredoxin activity"/>
    <property type="evidence" value="ECO:0007669"/>
    <property type="project" value="InterPro"/>
</dbReference>
<dbReference type="OrthoDB" id="3296212at2"/>
<dbReference type="SUPFAM" id="SSF69118">
    <property type="entry name" value="AhpD-like"/>
    <property type="match status" value="1"/>
</dbReference>
<dbReference type="AlphaFoldDB" id="A0A317K5Y3"/>
<organism evidence="2 3">
    <name type="scientific">Micromonospora globispora</name>
    <dbReference type="NCBI Taxonomy" id="1450148"/>
    <lineage>
        <taxon>Bacteria</taxon>
        <taxon>Bacillati</taxon>
        <taxon>Actinomycetota</taxon>
        <taxon>Actinomycetes</taxon>
        <taxon>Micromonosporales</taxon>
        <taxon>Micromonosporaceae</taxon>
        <taxon>Micromonospora</taxon>
    </lineage>
</organism>
<keyword evidence="3" id="KW-1185">Reference proteome</keyword>
<protein>
    <submittedName>
        <fullName evidence="2">Carboxymuconolactone decarboxylase</fullName>
    </submittedName>
</protein>
<sequence length="356" mass="38708">MVAGRVISSVVQRQVKYVTPTPPNATEGLVAAVYQQVAEEMRLVVPPVLLHSPAPETLAAYWTLMRETLMTGGGVDRLAKEAVAAAVSVATICPYCVDMHSTAMYDLCTEHDAEAIVADRIEEILDPRLRALAAWARQAHLPDAPATRRPPFPAADRPELVGVLVTFHYLTRMVNVFLSSFLLPPRLGPRARRRFKHGVARVLSTSLREVRAPGRSLPLLAPAALPDAAAWAVGNDVIAAAASRAYAAFEAAGERVLSPAVRDLVRWRLDGWRGEETGLSRQWCERLIAGLPEADRAAGRLALLTAFASAQVDEETIHEFRRHQPGDTALVEAAAWASYAAARQVGSWYVPAAQHI</sequence>
<dbReference type="InterPro" id="IPR029032">
    <property type="entry name" value="AhpD-like"/>
</dbReference>
<dbReference type="Gene3D" id="1.20.1290.10">
    <property type="entry name" value="AhpD-like"/>
    <property type="match status" value="1"/>
</dbReference>
<reference evidence="3" key="1">
    <citation type="submission" date="2018-05" db="EMBL/GenBank/DDBJ databases">
        <title>Micromonospora globispora sp. nov. and Micromonospora rugosa sp. nov., isolated from marine sediment.</title>
        <authorList>
            <person name="Carro L."/>
            <person name="Aysel V."/>
            <person name="Cetin D."/>
            <person name="Igual J.M."/>
            <person name="Klenk H.-P."/>
            <person name="Trujillo M.E."/>
            <person name="Sahin N."/>
        </authorList>
    </citation>
    <scope>NUCLEOTIDE SEQUENCE [LARGE SCALE GENOMIC DNA]</scope>
    <source>
        <strain evidence="3">S2904</strain>
    </source>
</reference>
<dbReference type="InterPro" id="IPR003779">
    <property type="entry name" value="CMD-like"/>
</dbReference>
<evidence type="ECO:0000313" key="3">
    <source>
        <dbReference type="Proteomes" id="UP000245683"/>
    </source>
</evidence>